<dbReference type="Pfam" id="PF07287">
    <property type="entry name" value="AtuA"/>
    <property type="match status" value="1"/>
</dbReference>
<keyword evidence="4" id="KW-1185">Reference proteome</keyword>
<evidence type="ECO:0000313" key="4">
    <source>
        <dbReference type="Proteomes" id="UP000216446"/>
    </source>
</evidence>
<evidence type="ECO:0000259" key="2">
    <source>
        <dbReference type="Pfam" id="PF07287"/>
    </source>
</evidence>
<dbReference type="Proteomes" id="UP000216446">
    <property type="component" value="Unassembled WGS sequence"/>
</dbReference>
<proteinExistence type="predicted"/>
<protein>
    <submittedName>
        <fullName evidence="3">ATPase</fullName>
    </submittedName>
</protein>
<evidence type="ECO:0000313" key="3">
    <source>
        <dbReference type="EMBL" id="OZC03595.1"/>
    </source>
</evidence>
<dbReference type="InParanoid" id="A0A259U0P6"/>
<organism evidence="3 4">
    <name type="scientific">Rubricoccus marinus</name>
    <dbReference type="NCBI Taxonomy" id="716817"/>
    <lineage>
        <taxon>Bacteria</taxon>
        <taxon>Pseudomonadati</taxon>
        <taxon>Rhodothermota</taxon>
        <taxon>Rhodothermia</taxon>
        <taxon>Rhodothermales</taxon>
        <taxon>Rubricoccaceae</taxon>
        <taxon>Rubricoccus</taxon>
    </lineage>
</organism>
<dbReference type="InterPro" id="IPR010839">
    <property type="entry name" value="AtuA_N"/>
</dbReference>
<comment type="caution">
    <text evidence="3">The sequence shown here is derived from an EMBL/GenBank/DDBJ whole genome shotgun (WGS) entry which is preliminary data.</text>
</comment>
<evidence type="ECO:0000256" key="1">
    <source>
        <dbReference type="SAM" id="Coils"/>
    </source>
</evidence>
<dbReference type="OrthoDB" id="9763456at2"/>
<accession>A0A259U0P6</accession>
<name>A0A259U0P6_9BACT</name>
<dbReference type="RefSeq" id="WP_094549130.1">
    <property type="nucleotide sequence ID" value="NZ_MQWB01000001.1"/>
</dbReference>
<dbReference type="PANTHER" id="PTHR47708">
    <property type="match status" value="1"/>
</dbReference>
<reference evidence="3 4" key="1">
    <citation type="submission" date="2016-11" db="EMBL/GenBank/DDBJ databases">
        <title>Study of marine rhodopsin-containing bacteria.</title>
        <authorList>
            <person name="Yoshizawa S."/>
            <person name="Kumagai Y."/>
            <person name="Kogure K."/>
        </authorList>
    </citation>
    <scope>NUCLEOTIDE SEQUENCE [LARGE SCALE GENOMIC DNA]</scope>
    <source>
        <strain evidence="3 4">SG-29</strain>
    </source>
</reference>
<gene>
    <name evidence="3" type="ORF">BSZ36_11740</name>
</gene>
<sequence length="459" mass="49175">MSRSLKGRSSLRIASGQGFWGDLQRAPIDQARNGPIDVLVMDYLAEVTMSIMQKQKLRNPEMGYARDFVEVCTELAPDIMEKGFKIISNAGGVNPVACAEAIVEGARARSAGGLKVAVVTGDDLLDQLDALLADGVELKHMETGQPLAEVRDQIVSANAYLGAGPIVEALEMGADIIVTGRTTDTGLTLAPMMHAFGWEAGDWDKMAAGTVAGHILECGAQSSGGNFTDWQTVPDMAGIGFPIVEAQPDGTFTVTKHEGTGGVVNRGTVSEQLLYEIGDPKDYITPDVIADFTSIHLEDEGGDRVRVHGIEGLADTPFLKVSGAYADGWKSTSTLVYAWPDAAQKARAAAEILRQRLDNLGLQFDEYRAEILGLSALSEVDDIDAPEDLDEVQLRVSVRGQDKAAIEQFGREIAPLILTGPSAVTGFAGGRPRPSEVIAYWPALIPKDRVQTEVRILEV</sequence>
<feature type="domain" description="Acyclic terpene utilisation N-terminal" evidence="2">
    <location>
        <begin position="11"/>
        <end position="455"/>
    </location>
</feature>
<keyword evidence="1" id="KW-0175">Coiled coil</keyword>
<dbReference type="PANTHER" id="PTHR47708:SF2">
    <property type="entry name" value="SI:CH73-132F6.5"/>
    <property type="match status" value="1"/>
</dbReference>
<dbReference type="EMBL" id="MQWB01000001">
    <property type="protein sequence ID" value="OZC03595.1"/>
    <property type="molecule type" value="Genomic_DNA"/>
</dbReference>
<dbReference type="AlphaFoldDB" id="A0A259U0P6"/>
<feature type="coiled-coil region" evidence="1">
    <location>
        <begin position="343"/>
        <end position="370"/>
    </location>
</feature>